<keyword evidence="2" id="KW-0732">Signal</keyword>
<name>A0A1N6Q488_AQUAC</name>
<reference evidence="3 4" key="1">
    <citation type="submission" date="2017-01" db="EMBL/GenBank/DDBJ databases">
        <authorList>
            <person name="Mah S.A."/>
            <person name="Swanson W.J."/>
            <person name="Moy G.W."/>
            <person name="Vacquier V.D."/>
        </authorList>
    </citation>
    <scope>NUCLEOTIDE SEQUENCE [LARGE SCALE GENOMIC DNA]</scope>
    <source>
        <strain evidence="3 4">RU36E</strain>
    </source>
</reference>
<dbReference type="RefSeq" id="WP_076424954.1">
    <property type="nucleotide sequence ID" value="NZ_FTMP01000002.1"/>
</dbReference>
<dbReference type="AlphaFoldDB" id="A0A1N6Q488"/>
<evidence type="ECO:0000256" key="2">
    <source>
        <dbReference type="SAM" id="SignalP"/>
    </source>
</evidence>
<evidence type="ECO:0000313" key="3">
    <source>
        <dbReference type="EMBL" id="SIQ11279.1"/>
    </source>
</evidence>
<proteinExistence type="predicted"/>
<feature type="region of interest" description="Disordered" evidence="1">
    <location>
        <begin position="20"/>
        <end position="98"/>
    </location>
</feature>
<dbReference type="Proteomes" id="UP000185841">
    <property type="component" value="Unassembled WGS sequence"/>
</dbReference>
<sequence>MRSFRFLACLLLLPAAQALAQPPGLPGTATPQPYAQPQIRTLPATPRSSPPLQVRPGQPAPHSPLLAPQPLPRDQPLPQLDTRRNPQPAKPADASCKP</sequence>
<organism evidence="3 4">
    <name type="scientific">Aquipseudomonas alcaligenes</name>
    <name type="common">Pseudomonas alcaligenes</name>
    <dbReference type="NCBI Taxonomy" id="43263"/>
    <lineage>
        <taxon>Bacteria</taxon>
        <taxon>Pseudomonadati</taxon>
        <taxon>Pseudomonadota</taxon>
        <taxon>Gammaproteobacteria</taxon>
        <taxon>Pseudomonadales</taxon>
        <taxon>Pseudomonadaceae</taxon>
        <taxon>Aquipseudomonas</taxon>
    </lineage>
</organism>
<dbReference type="EMBL" id="FTMP01000002">
    <property type="protein sequence ID" value="SIQ11279.1"/>
    <property type="molecule type" value="Genomic_DNA"/>
</dbReference>
<gene>
    <name evidence="3" type="ORF">SAMN05878282_102201</name>
</gene>
<feature type="signal peptide" evidence="2">
    <location>
        <begin position="1"/>
        <end position="20"/>
    </location>
</feature>
<feature type="chain" id="PRO_5012998018" evidence="2">
    <location>
        <begin position="21"/>
        <end position="98"/>
    </location>
</feature>
<protein>
    <submittedName>
        <fullName evidence="3">Uncharacterized protein</fullName>
    </submittedName>
</protein>
<evidence type="ECO:0000313" key="4">
    <source>
        <dbReference type="Proteomes" id="UP000185841"/>
    </source>
</evidence>
<feature type="compositionally biased region" description="Polar residues" evidence="1">
    <location>
        <begin position="29"/>
        <end position="39"/>
    </location>
</feature>
<accession>A0A1N6Q488</accession>
<feature type="compositionally biased region" description="Pro residues" evidence="1">
    <location>
        <begin position="58"/>
        <end position="75"/>
    </location>
</feature>
<evidence type="ECO:0000256" key="1">
    <source>
        <dbReference type="SAM" id="MobiDB-lite"/>
    </source>
</evidence>